<dbReference type="GO" id="GO:0010181">
    <property type="term" value="F:FMN binding"/>
    <property type="evidence" value="ECO:0007669"/>
    <property type="project" value="InterPro"/>
</dbReference>
<proteinExistence type="inferred from homology"/>
<dbReference type="InterPro" id="IPR023048">
    <property type="entry name" value="NADH:quinone_OxRdtase_FMN_depd"/>
</dbReference>
<dbReference type="EMBL" id="CAEZXQ010000091">
    <property type="protein sequence ID" value="CAB4695282.1"/>
    <property type="molecule type" value="Genomic_DNA"/>
</dbReference>
<dbReference type="SUPFAM" id="SSF52218">
    <property type="entry name" value="Flavoproteins"/>
    <property type="match status" value="1"/>
</dbReference>
<evidence type="ECO:0000256" key="5">
    <source>
        <dbReference type="ARBA" id="ARBA00024061"/>
    </source>
</evidence>
<dbReference type="AlphaFoldDB" id="A0A6J6P9V8"/>
<sequence length="207" mass="22537">MSYLLYVSVSPQGERSVSRNLASDFLVEYRKKNPGTKVVERDLSISPIPHLDGETLGASYSPAESHSPAMAEKFKYRMELINEFKGAAEILVSTPMWNWNVPSVFKAYIDQLIHPGVLGGGTPKDSISAKVTVIAAQGGSYAQGTPKEGWDWFSGYVTQVFTQLGSPDVKVILSELNFAGMVPGMESLVNKKEASFAEAKSAIKSRV</sequence>
<dbReference type="InterPro" id="IPR003680">
    <property type="entry name" value="Flavodoxin_fold"/>
</dbReference>
<evidence type="ECO:0000313" key="9">
    <source>
        <dbReference type="EMBL" id="CAB5064287.1"/>
    </source>
</evidence>
<evidence type="ECO:0000256" key="3">
    <source>
        <dbReference type="ARBA" id="ARBA00023002"/>
    </source>
</evidence>
<evidence type="ECO:0000256" key="4">
    <source>
        <dbReference type="ARBA" id="ARBA00023027"/>
    </source>
</evidence>
<dbReference type="EMBL" id="CAFBQQ010000093">
    <property type="protein sequence ID" value="CAB5064287.1"/>
    <property type="molecule type" value="Genomic_DNA"/>
</dbReference>
<dbReference type="HAMAP" id="MF_01216">
    <property type="entry name" value="Azoreductase_type1"/>
    <property type="match status" value="1"/>
</dbReference>
<name>A0A6J6P9V8_9ZZZZ</name>
<keyword evidence="1" id="KW-0285">Flavoprotein</keyword>
<accession>A0A6J6P9V8</accession>
<organism evidence="8">
    <name type="scientific">freshwater metagenome</name>
    <dbReference type="NCBI Taxonomy" id="449393"/>
    <lineage>
        <taxon>unclassified sequences</taxon>
        <taxon>metagenomes</taxon>
        <taxon>ecological metagenomes</taxon>
    </lineage>
</organism>
<keyword evidence="4" id="KW-0520">NAD</keyword>
<evidence type="ECO:0000256" key="6">
    <source>
        <dbReference type="ARBA" id="ARBA00048542"/>
    </source>
</evidence>
<dbReference type="InterPro" id="IPR050104">
    <property type="entry name" value="FMN-dep_NADH:Q_OxRdtase_AzoR1"/>
</dbReference>
<dbReference type="PANTHER" id="PTHR43741">
    <property type="entry name" value="FMN-DEPENDENT NADH-AZOREDUCTASE 1"/>
    <property type="match status" value="1"/>
</dbReference>
<dbReference type="PANTHER" id="PTHR43741:SF4">
    <property type="entry name" value="FMN-DEPENDENT NADH:QUINONE OXIDOREDUCTASE"/>
    <property type="match status" value="1"/>
</dbReference>
<dbReference type="EC" id="1.7.1.17" evidence="5"/>
<evidence type="ECO:0000256" key="1">
    <source>
        <dbReference type="ARBA" id="ARBA00022630"/>
    </source>
</evidence>
<dbReference type="Pfam" id="PF02525">
    <property type="entry name" value="Flavodoxin_2"/>
    <property type="match status" value="1"/>
</dbReference>
<dbReference type="Gene3D" id="3.40.50.360">
    <property type="match status" value="1"/>
</dbReference>
<keyword evidence="2" id="KW-0288">FMN</keyword>
<evidence type="ECO:0000256" key="2">
    <source>
        <dbReference type="ARBA" id="ARBA00022643"/>
    </source>
</evidence>
<evidence type="ECO:0000259" key="7">
    <source>
        <dbReference type="Pfam" id="PF02525"/>
    </source>
</evidence>
<reference evidence="8" key="1">
    <citation type="submission" date="2020-05" db="EMBL/GenBank/DDBJ databases">
        <authorList>
            <person name="Chiriac C."/>
            <person name="Salcher M."/>
            <person name="Ghai R."/>
            <person name="Kavagutti S V."/>
        </authorList>
    </citation>
    <scope>NUCLEOTIDE SEQUENCE</scope>
</reference>
<gene>
    <name evidence="8" type="ORF">UFOPK2576_00637</name>
    <name evidence="9" type="ORF">UFOPK4358_00625</name>
</gene>
<evidence type="ECO:0000313" key="8">
    <source>
        <dbReference type="EMBL" id="CAB4695282.1"/>
    </source>
</evidence>
<keyword evidence="3" id="KW-0560">Oxidoreductase</keyword>
<dbReference type="InterPro" id="IPR029039">
    <property type="entry name" value="Flavoprotein-like_sf"/>
</dbReference>
<comment type="catalytic activity">
    <reaction evidence="6">
        <text>N,N-dimethyl-1,4-phenylenediamine + anthranilate + 2 NAD(+) = 2-(4-dimethylaminophenyl)diazenylbenzoate + 2 NADH + 2 H(+)</text>
        <dbReference type="Rhea" id="RHEA:55872"/>
        <dbReference type="ChEBI" id="CHEBI:15378"/>
        <dbReference type="ChEBI" id="CHEBI:15783"/>
        <dbReference type="ChEBI" id="CHEBI:16567"/>
        <dbReference type="ChEBI" id="CHEBI:57540"/>
        <dbReference type="ChEBI" id="CHEBI:57945"/>
        <dbReference type="ChEBI" id="CHEBI:71579"/>
        <dbReference type="EC" id="1.7.1.17"/>
    </reaction>
    <physiologicalReaction direction="right-to-left" evidence="6">
        <dbReference type="Rhea" id="RHEA:55874"/>
    </physiologicalReaction>
</comment>
<dbReference type="GO" id="GO:0016655">
    <property type="term" value="F:oxidoreductase activity, acting on NAD(P)H, quinone or similar compound as acceptor"/>
    <property type="evidence" value="ECO:0007669"/>
    <property type="project" value="InterPro"/>
</dbReference>
<protein>
    <recommendedName>
        <fullName evidence="5">FMN-dependent NADH-azoreductase</fullName>
        <ecNumber evidence="5">1.7.1.17</ecNumber>
    </recommendedName>
</protein>
<feature type="domain" description="Flavodoxin-like fold" evidence="7">
    <location>
        <begin position="4"/>
        <end position="203"/>
    </location>
</feature>